<dbReference type="RefSeq" id="WP_271887470.1">
    <property type="nucleotide sequence ID" value="NZ_JAQBIE010000002.1"/>
</dbReference>
<dbReference type="EMBL" id="JAQBIE010000002">
    <property type="protein sequence ID" value="MDB6176335.1"/>
    <property type="molecule type" value="Genomic_DNA"/>
</dbReference>
<name>A0ABT4ZAF4_9RHOB</name>
<evidence type="ECO:0000313" key="1">
    <source>
        <dbReference type="EMBL" id="MDB6176335.1"/>
    </source>
</evidence>
<gene>
    <name evidence="1" type="ORF">PAF17_02325</name>
</gene>
<reference evidence="1" key="1">
    <citation type="submission" date="2022-12" db="EMBL/GenBank/DDBJ databases">
        <title>Paracoccus onchidii sp. nov., isolated from a marine invertebrate from the South China Sea.</title>
        <authorList>
            <person name="Xu S."/>
            <person name="Liu Z."/>
            <person name="Xu Y."/>
        </authorList>
    </citation>
    <scope>NUCLEOTIDE SEQUENCE</scope>
    <source>
        <strain evidence="1">Z330</strain>
    </source>
</reference>
<protein>
    <recommendedName>
        <fullName evidence="3">EAL domain-containing protein</fullName>
    </recommendedName>
</protein>
<comment type="caution">
    <text evidence="1">The sequence shown here is derived from an EMBL/GenBank/DDBJ whole genome shotgun (WGS) entry which is preliminary data.</text>
</comment>
<keyword evidence="2" id="KW-1185">Reference proteome</keyword>
<evidence type="ECO:0000313" key="2">
    <source>
        <dbReference type="Proteomes" id="UP001165641"/>
    </source>
</evidence>
<dbReference type="Proteomes" id="UP001165641">
    <property type="component" value="Unassembled WGS sequence"/>
</dbReference>
<accession>A0ABT4ZAF4</accession>
<organism evidence="1 2">
    <name type="scientific">Paracoccus onchidii</name>
    <dbReference type="NCBI Taxonomy" id="3017813"/>
    <lineage>
        <taxon>Bacteria</taxon>
        <taxon>Pseudomonadati</taxon>
        <taxon>Pseudomonadota</taxon>
        <taxon>Alphaproteobacteria</taxon>
        <taxon>Rhodobacterales</taxon>
        <taxon>Paracoccaceae</taxon>
        <taxon>Paracoccus</taxon>
    </lineage>
</organism>
<sequence length="73" mass="8051">MRFENRAIHGAVKTKCRTPLPFAAVAPDFNSLIGKQFLTRLAHVGMLAIAPTIETDLIDRAGQTLRSRLCSWG</sequence>
<evidence type="ECO:0008006" key="3">
    <source>
        <dbReference type="Google" id="ProtNLM"/>
    </source>
</evidence>
<proteinExistence type="predicted"/>